<accession>A0AC55CQG5</accession>
<evidence type="ECO:0000313" key="1">
    <source>
        <dbReference type="Proteomes" id="UP000694863"/>
    </source>
</evidence>
<proteinExistence type="predicted"/>
<name>A0AC55CQG5_ECHTE</name>
<organism evidence="1 2">
    <name type="scientific">Echinops telfairi</name>
    <name type="common">Lesser hedgehog tenrec</name>
    <dbReference type="NCBI Taxonomy" id="9371"/>
    <lineage>
        <taxon>Eukaryota</taxon>
        <taxon>Metazoa</taxon>
        <taxon>Chordata</taxon>
        <taxon>Craniata</taxon>
        <taxon>Vertebrata</taxon>
        <taxon>Euteleostomi</taxon>
        <taxon>Mammalia</taxon>
        <taxon>Eutheria</taxon>
        <taxon>Afrotheria</taxon>
        <taxon>Tenrecidae</taxon>
        <taxon>Tenrecinae</taxon>
        <taxon>Echinops</taxon>
    </lineage>
</organism>
<evidence type="ECO:0000313" key="2">
    <source>
        <dbReference type="RefSeq" id="XP_045142191.1"/>
    </source>
</evidence>
<gene>
    <name evidence="2" type="primary">MAPK15</name>
</gene>
<reference evidence="2" key="1">
    <citation type="submission" date="2025-08" db="UniProtKB">
        <authorList>
            <consortium name="RefSeq"/>
        </authorList>
    </citation>
    <scope>IDENTIFICATION</scope>
</reference>
<dbReference type="Proteomes" id="UP000694863">
    <property type="component" value="Unplaced"/>
</dbReference>
<keyword evidence="2" id="KW-0418">Kinase</keyword>
<protein>
    <submittedName>
        <fullName evidence="2">Mitogen-activated protein kinase 15</fullName>
    </submittedName>
</protein>
<dbReference type="RefSeq" id="XP_045142191.1">
    <property type="nucleotide sequence ID" value="XM_045286256.1"/>
</dbReference>
<keyword evidence="2" id="KW-0808">Transferase</keyword>
<keyword evidence="1" id="KW-1185">Reference proteome</keyword>
<sequence length="538" mass="59070">MCAAEVDAHVAQRYQLKRRLGKGAYGMVWKAVDRTSGEVVAIKKIFDAFRDDTDAQRTFREILLLQEFRDHPNIIRLLDVIQAENDRDIYLVFEAMDTDLNAVIRKGKLLQDTHQRYIFYQLLRATRFIHSGNVVHRDQKPSNVLLNANCLVKLCDFGLARSLSQLPEGPEAQALTTYVATRWYRAPEVLLSSSRYSPGLDMWSLGCILAEMLGGRPLFPGSSTLHQLELILQSVPVPSECDLAALGSSYSAVVLHRLGARPRKTLDALLPPDIPPEALDLLKRLLVFAPHQRLSAAQALQHPYVQRFHCPALEWTLGADVQLPVHEGERLSAAEYRSRLYQLIQEWRDPQDQKPERLQCATPGAGSRVSAVHLGAAPQLSCQTTCAPCPRGRPLDSPAQDPTLAAPIGAETLLQLPPPGGLQIGHRPLGASEPCGAALWVKPQTRGPESSLTLQAAAQAAHQALIRRERPPRRGTRSTGAPQEAPYEPRPGRRMLSVSASLGSQGAAKAMLGGYSQAYGTVCHSALGLLPLRPGPHM</sequence>